<dbReference type="EMBL" id="MU864949">
    <property type="protein sequence ID" value="KAK4464322.1"/>
    <property type="molecule type" value="Genomic_DNA"/>
</dbReference>
<name>A0AAV9HUD0_9PEZI</name>
<evidence type="ECO:0000313" key="2">
    <source>
        <dbReference type="Proteomes" id="UP001321749"/>
    </source>
</evidence>
<accession>A0AAV9HUD0</accession>
<protein>
    <submittedName>
        <fullName evidence="1">RmlC-like cupin domain-containing protein</fullName>
    </submittedName>
</protein>
<dbReference type="InterPro" id="IPR011051">
    <property type="entry name" value="RmlC_Cupin_sf"/>
</dbReference>
<dbReference type="SUPFAM" id="SSF51182">
    <property type="entry name" value="RmlC-like cupins"/>
    <property type="match status" value="1"/>
</dbReference>
<gene>
    <name evidence="1" type="ORF">QBC42DRAFT_263525</name>
</gene>
<organism evidence="1 2">
    <name type="scientific">Cladorrhinum samala</name>
    <dbReference type="NCBI Taxonomy" id="585594"/>
    <lineage>
        <taxon>Eukaryota</taxon>
        <taxon>Fungi</taxon>
        <taxon>Dikarya</taxon>
        <taxon>Ascomycota</taxon>
        <taxon>Pezizomycotina</taxon>
        <taxon>Sordariomycetes</taxon>
        <taxon>Sordariomycetidae</taxon>
        <taxon>Sordariales</taxon>
        <taxon>Podosporaceae</taxon>
        <taxon>Cladorrhinum</taxon>
    </lineage>
</organism>
<dbReference type="Gene3D" id="2.60.120.10">
    <property type="entry name" value="Jelly Rolls"/>
    <property type="match status" value="1"/>
</dbReference>
<evidence type="ECO:0000313" key="1">
    <source>
        <dbReference type="EMBL" id="KAK4464322.1"/>
    </source>
</evidence>
<proteinExistence type="predicted"/>
<dbReference type="InterPro" id="IPR014710">
    <property type="entry name" value="RmlC-like_jellyroll"/>
</dbReference>
<dbReference type="Proteomes" id="UP001321749">
    <property type="component" value="Unassembled WGS sequence"/>
</dbReference>
<dbReference type="AlphaFoldDB" id="A0AAV9HUD0"/>
<reference evidence="1" key="2">
    <citation type="submission" date="2023-06" db="EMBL/GenBank/DDBJ databases">
        <authorList>
            <consortium name="Lawrence Berkeley National Laboratory"/>
            <person name="Mondo S.J."/>
            <person name="Hensen N."/>
            <person name="Bonometti L."/>
            <person name="Westerberg I."/>
            <person name="Brannstrom I.O."/>
            <person name="Guillou S."/>
            <person name="Cros-Aarteil S."/>
            <person name="Calhoun S."/>
            <person name="Haridas S."/>
            <person name="Kuo A."/>
            <person name="Pangilinan J."/>
            <person name="Riley R."/>
            <person name="Labutti K."/>
            <person name="Andreopoulos B."/>
            <person name="Lipzen A."/>
            <person name="Chen C."/>
            <person name="Yanf M."/>
            <person name="Daum C."/>
            <person name="Ng V."/>
            <person name="Clum A."/>
            <person name="Steindorff A."/>
            <person name="Ohm R."/>
            <person name="Martin F."/>
            <person name="Silar P."/>
            <person name="Natvig D."/>
            <person name="Lalanne C."/>
            <person name="Gautier V."/>
            <person name="Ament-Velasquez S.L."/>
            <person name="Kruys A."/>
            <person name="Hutchinson M.I."/>
            <person name="Powell A.J."/>
            <person name="Barry K."/>
            <person name="Miller A.N."/>
            <person name="Grigoriev I.V."/>
            <person name="Debuchy R."/>
            <person name="Gladieux P."/>
            <person name="Thoren M.H."/>
            <person name="Johannesson H."/>
        </authorList>
    </citation>
    <scope>NUCLEOTIDE SEQUENCE</scope>
    <source>
        <strain evidence="1">PSN324</strain>
    </source>
</reference>
<keyword evidence="2" id="KW-1185">Reference proteome</keyword>
<sequence>MAHIVPLIQEIMPMVMTGTISVTKSAEVLPPPPASQALDESGERTVPGVRVISRNAVVDKSDKLSARVLIVKPNSSTFIHHHGEQDSIIYVSSGKGVLLAPPKDDDAEEKPKRHTIEKGDFAYVPAWTENQILNESYDSELHLVFVQSGGAPVDVDLEGWSGPRA</sequence>
<comment type="caution">
    <text evidence="1">The sequence shown here is derived from an EMBL/GenBank/DDBJ whole genome shotgun (WGS) entry which is preliminary data.</text>
</comment>
<reference evidence="1" key="1">
    <citation type="journal article" date="2023" name="Mol. Phylogenet. Evol.">
        <title>Genome-scale phylogeny and comparative genomics of the fungal order Sordariales.</title>
        <authorList>
            <person name="Hensen N."/>
            <person name="Bonometti L."/>
            <person name="Westerberg I."/>
            <person name="Brannstrom I.O."/>
            <person name="Guillou S."/>
            <person name="Cros-Aarteil S."/>
            <person name="Calhoun S."/>
            <person name="Haridas S."/>
            <person name="Kuo A."/>
            <person name="Mondo S."/>
            <person name="Pangilinan J."/>
            <person name="Riley R."/>
            <person name="LaButti K."/>
            <person name="Andreopoulos B."/>
            <person name="Lipzen A."/>
            <person name="Chen C."/>
            <person name="Yan M."/>
            <person name="Daum C."/>
            <person name="Ng V."/>
            <person name="Clum A."/>
            <person name="Steindorff A."/>
            <person name="Ohm R.A."/>
            <person name="Martin F."/>
            <person name="Silar P."/>
            <person name="Natvig D.O."/>
            <person name="Lalanne C."/>
            <person name="Gautier V."/>
            <person name="Ament-Velasquez S.L."/>
            <person name="Kruys A."/>
            <person name="Hutchinson M.I."/>
            <person name="Powell A.J."/>
            <person name="Barry K."/>
            <person name="Miller A.N."/>
            <person name="Grigoriev I.V."/>
            <person name="Debuchy R."/>
            <person name="Gladieux P."/>
            <person name="Hiltunen Thoren M."/>
            <person name="Johannesson H."/>
        </authorList>
    </citation>
    <scope>NUCLEOTIDE SEQUENCE</scope>
    <source>
        <strain evidence="1">PSN324</strain>
    </source>
</reference>